<dbReference type="RefSeq" id="WP_106897508.1">
    <property type="nucleotide sequence ID" value="NZ_JAIFZM010000007.1"/>
</dbReference>
<dbReference type="AlphaFoldDB" id="A0AAW5B743"/>
<comment type="caution">
    <text evidence="1">The sequence shown here is derived from an EMBL/GenBank/DDBJ whole genome shotgun (WGS) entry which is preliminary data.</text>
</comment>
<evidence type="ECO:0000313" key="2">
    <source>
        <dbReference type="Proteomes" id="UP001199631"/>
    </source>
</evidence>
<dbReference type="SUPFAM" id="SSF55961">
    <property type="entry name" value="Bet v1-like"/>
    <property type="match status" value="1"/>
</dbReference>
<dbReference type="Gene3D" id="3.30.530.20">
    <property type="match status" value="1"/>
</dbReference>
<accession>A0AAW5B743</accession>
<proteinExistence type="predicted"/>
<dbReference type="InterPro" id="IPR019587">
    <property type="entry name" value="Polyketide_cyclase/dehydratase"/>
</dbReference>
<sequence>MPSGVHQLEVDLPIRNTWSFISNITNWATLVPGYVEHKILNERQSTWTFRGDAGVVHKTVCLRIDIQEWQEPARISFTLKGINENFSGDGYFHAEELTNSTVKMTGYLHITAKGLIGPMVNTMLRTMLPRTTRDFTEAVVRKMQRAEAVAR</sequence>
<dbReference type="InterPro" id="IPR023393">
    <property type="entry name" value="START-like_dom_sf"/>
</dbReference>
<protein>
    <submittedName>
        <fullName evidence="1">SRPBCC family protein</fullName>
    </submittedName>
</protein>
<dbReference type="CDD" id="cd07812">
    <property type="entry name" value="SRPBCC"/>
    <property type="match status" value="1"/>
</dbReference>
<keyword evidence="2" id="KW-1185">Reference proteome</keyword>
<evidence type="ECO:0000313" key="1">
    <source>
        <dbReference type="EMBL" id="MCG3419535.1"/>
    </source>
</evidence>
<dbReference type="Pfam" id="PF10604">
    <property type="entry name" value="Polyketide_cyc2"/>
    <property type="match status" value="1"/>
</dbReference>
<organism evidence="1 2">
    <name type="scientific">Oceanobacillus jordanicus</name>
    <dbReference type="NCBI Taxonomy" id="2867266"/>
    <lineage>
        <taxon>Bacteria</taxon>
        <taxon>Bacillati</taxon>
        <taxon>Bacillota</taxon>
        <taxon>Bacilli</taxon>
        <taxon>Bacillales</taxon>
        <taxon>Bacillaceae</taxon>
        <taxon>Oceanobacillus</taxon>
    </lineage>
</organism>
<name>A0AAW5B743_9BACI</name>
<gene>
    <name evidence="1" type="ORF">K3T81_10245</name>
</gene>
<dbReference type="EMBL" id="JAIFZM010000007">
    <property type="protein sequence ID" value="MCG3419535.1"/>
    <property type="molecule type" value="Genomic_DNA"/>
</dbReference>
<reference evidence="1 2" key="1">
    <citation type="journal article" date="2022" name="Evol. Bioinform. Online">
        <title>Draft Genome Sequence of Oceanobacillus jordanicus Strain GSFE11, a Halotolerant Plant Growth-Promoting Bacterial Endophyte Isolated From the Jordan Valley.</title>
        <authorList>
            <person name="Alhindi T."/>
            <person name="Albdaiwi R."/>
        </authorList>
    </citation>
    <scope>NUCLEOTIDE SEQUENCE [LARGE SCALE GENOMIC DNA]</scope>
    <source>
        <strain evidence="1 2">GSFE11</strain>
    </source>
</reference>
<dbReference type="Proteomes" id="UP001199631">
    <property type="component" value="Unassembled WGS sequence"/>
</dbReference>